<keyword evidence="2" id="KW-0812">Transmembrane</keyword>
<sequence length="494" mass="57050">MKLLLGCYYSLLQKAGRQAYAKSHLLWKSFDPTHNYLKKQQLTNGTLFTKGHHPFESTNRWKQLLKGSLFIFAPCLAAVVLVGSKNTIWNEPEASSSTAPLRKLDSKDLLEAAKEAADAIERKSNCILNLYSVASRSPTFNDMKERKESAMEALSLADRWVNKLQSYLRRETQCQRSYYWSKWLVDVASVSVAFVLLSCIHFVFPGLCHRGMFSYWPKSFSFAVRQHPIWIVGSCMVSLVGYFICASWNSVDNIYSLFTHNLKQNQRDALATLHVEEEDLSHWEEGVQDENVRHALLQLEKASSKEQDAMEKYNVLQNIVSAPLSKEEQRLLEEYQYRISQAQEEIANSEAQWNRWMLGIRRLDILEAIGLSAAARIAQLCDEYDRYDRLNRGEMGLVRCWANLGSFSLACLCGKCTDKFVQARLGDGEQDTSLSCIWIGWIFSLLLKDLLEVVKDYRRQQELLHWKERAQQRLKDWMEFRSPQDDFSKKLASS</sequence>
<evidence type="ECO:0000256" key="1">
    <source>
        <dbReference type="SAM" id="Coils"/>
    </source>
</evidence>
<comment type="caution">
    <text evidence="3">The sequence shown here is derived from an EMBL/GenBank/DDBJ whole genome shotgun (WGS) entry which is preliminary data.</text>
</comment>
<protein>
    <submittedName>
        <fullName evidence="3">Uncharacterized protein</fullName>
    </submittedName>
</protein>
<dbReference type="Proteomes" id="UP001300502">
    <property type="component" value="Unassembled WGS sequence"/>
</dbReference>
<organism evidence="3 4">
    <name type="scientific">Galdieria yellowstonensis</name>
    <dbReference type="NCBI Taxonomy" id="3028027"/>
    <lineage>
        <taxon>Eukaryota</taxon>
        <taxon>Rhodophyta</taxon>
        <taxon>Bangiophyceae</taxon>
        <taxon>Galdieriales</taxon>
        <taxon>Galdieriaceae</taxon>
        <taxon>Galdieria</taxon>
    </lineage>
</organism>
<evidence type="ECO:0000313" key="3">
    <source>
        <dbReference type="EMBL" id="KAK4528956.1"/>
    </source>
</evidence>
<dbReference type="AlphaFoldDB" id="A0AAV9INH4"/>
<keyword evidence="4" id="KW-1185">Reference proteome</keyword>
<feature type="transmembrane region" description="Helical" evidence="2">
    <location>
        <begin position="183"/>
        <end position="207"/>
    </location>
</feature>
<keyword evidence="2" id="KW-1133">Transmembrane helix</keyword>
<reference evidence="3 4" key="1">
    <citation type="submission" date="2022-07" db="EMBL/GenBank/DDBJ databases">
        <title>Genome-wide signatures of adaptation to extreme environments.</title>
        <authorList>
            <person name="Cho C.H."/>
            <person name="Yoon H.S."/>
        </authorList>
    </citation>
    <scope>NUCLEOTIDE SEQUENCE [LARGE SCALE GENOMIC DNA]</scope>
    <source>
        <strain evidence="3 4">108.79 E11</strain>
    </source>
</reference>
<feature type="transmembrane region" description="Helical" evidence="2">
    <location>
        <begin position="227"/>
        <end position="248"/>
    </location>
</feature>
<accession>A0AAV9INH4</accession>
<dbReference type="EMBL" id="JANCYU010000072">
    <property type="protein sequence ID" value="KAK4528956.1"/>
    <property type="molecule type" value="Genomic_DNA"/>
</dbReference>
<feature type="coiled-coil region" evidence="1">
    <location>
        <begin position="325"/>
        <end position="352"/>
    </location>
</feature>
<evidence type="ECO:0000256" key="2">
    <source>
        <dbReference type="SAM" id="Phobius"/>
    </source>
</evidence>
<name>A0AAV9INH4_9RHOD</name>
<proteinExistence type="predicted"/>
<keyword evidence="2" id="KW-0472">Membrane</keyword>
<keyword evidence="1" id="KW-0175">Coiled coil</keyword>
<gene>
    <name evidence="3" type="ORF">GAYE_SCF67G6905</name>
</gene>
<evidence type="ECO:0000313" key="4">
    <source>
        <dbReference type="Proteomes" id="UP001300502"/>
    </source>
</evidence>